<dbReference type="Pfam" id="PF14106">
    <property type="entry name" value="DUF4279"/>
    <property type="match status" value="1"/>
</dbReference>
<proteinExistence type="predicted"/>
<evidence type="ECO:0000313" key="1">
    <source>
        <dbReference type="EMBL" id="PJZ83279.1"/>
    </source>
</evidence>
<keyword evidence="2" id="KW-1185">Reference proteome</keyword>
<sequence length="138" mass="15737">MESGTQREAKSWAMFAINGPKLRPLEVTEKLGIQPDYYHGADAKDIENMTIPSHWQLNSKLGPEFPVLDHIWDLLKTLAPVRKDLKEFTESYESTIYVSVEFASEFTKGVVLDKRTMLLLGEMGVNLEIIPWELDVTP</sequence>
<evidence type="ECO:0008006" key="3">
    <source>
        <dbReference type="Google" id="ProtNLM"/>
    </source>
</evidence>
<dbReference type="EMBL" id="NPDX01000006">
    <property type="protein sequence ID" value="PJZ83279.1"/>
    <property type="molecule type" value="Genomic_DNA"/>
</dbReference>
<organism evidence="1 2">
    <name type="scientific">Leptospira harrisiae</name>
    <dbReference type="NCBI Taxonomy" id="2023189"/>
    <lineage>
        <taxon>Bacteria</taxon>
        <taxon>Pseudomonadati</taxon>
        <taxon>Spirochaetota</taxon>
        <taxon>Spirochaetia</taxon>
        <taxon>Leptospirales</taxon>
        <taxon>Leptospiraceae</taxon>
        <taxon>Leptospira</taxon>
    </lineage>
</organism>
<dbReference type="OrthoDB" id="327329at2"/>
<comment type="caution">
    <text evidence="1">The sequence shown here is derived from an EMBL/GenBank/DDBJ whole genome shotgun (WGS) entry which is preliminary data.</text>
</comment>
<dbReference type="Proteomes" id="UP000232145">
    <property type="component" value="Unassembled WGS sequence"/>
</dbReference>
<gene>
    <name evidence="1" type="ORF">CH364_16510</name>
</gene>
<evidence type="ECO:0000313" key="2">
    <source>
        <dbReference type="Proteomes" id="UP000232145"/>
    </source>
</evidence>
<dbReference type="RefSeq" id="WP_100744928.1">
    <property type="nucleotide sequence ID" value="NZ_NPDW01000003.1"/>
</dbReference>
<dbReference type="AlphaFoldDB" id="A0A2N0AG61"/>
<name>A0A2N0AG61_9LEPT</name>
<reference evidence="1 2" key="1">
    <citation type="submission" date="2017-07" db="EMBL/GenBank/DDBJ databases">
        <title>Leptospira spp. isolated from tropical soils.</title>
        <authorList>
            <person name="Thibeaux R."/>
            <person name="Iraola G."/>
            <person name="Ferres I."/>
            <person name="Bierque E."/>
            <person name="Girault D."/>
            <person name="Soupe-Gilbert M.-E."/>
            <person name="Picardeau M."/>
            <person name="Goarant C."/>
        </authorList>
    </citation>
    <scope>NUCLEOTIDE SEQUENCE [LARGE SCALE GENOMIC DNA]</scope>
    <source>
        <strain evidence="1 2">FH2-B-A1</strain>
    </source>
</reference>
<dbReference type="InterPro" id="IPR025459">
    <property type="entry name" value="DUF4279"/>
</dbReference>
<protein>
    <recommendedName>
        <fullName evidence="3">DUF4279 domain-containing protein</fullName>
    </recommendedName>
</protein>
<accession>A0A2N0AG61</accession>